<reference evidence="2" key="1">
    <citation type="submission" date="2023-10" db="EMBL/GenBank/DDBJ databases">
        <title>Genome assembly of Pristionchus species.</title>
        <authorList>
            <person name="Yoshida K."/>
            <person name="Sommer R.J."/>
        </authorList>
    </citation>
    <scope>NUCLEOTIDE SEQUENCE</scope>
    <source>
        <strain evidence="2">RS5133</strain>
    </source>
</reference>
<evidence type="ECO:0000313" key="2">
    <source>
        <dbReference type="EMBL" id="GMT11377.1"/>
    </source>
</evidence>
<dbReference type="Proteomes" id="UP001432322">
    <property type="component" value="Unassembled WGS sequence"/>
</dbReference>
<feature type="non-terminal residue" evidence="2">
    <location>
        <position position="141"/>
    </location>
</feature>
<protein>
    <submittedName>
        <fullName evidence="2">Uncharacterized protein</fullName>
    </submittedName>
</protein>
<feature type="compositionally biased region" description="Basic and acidic residues" evidence="1">
    <location>
        <begin position="31"/>
        <end position="47"/>
    </location>
</feature>
<organism evidence="2 3">
    <name type="scientific">Pristionchus fissidentatus</name>
    <dbReference type="NCBI Taxonomy" id="1538716"/>
    <lineage>
        <taxon>Eukaryota</taxon>
        <taxon>Metazoa</taxon>
        <taxon>Ecdysozoa</taxon>
        <taxon>Nematoda</taxon>
        <taxon>Chromadorea</taxon>
        <taxon>Rhabditida</taxon>
        <taxon>Rhabditina</taxon>
        <taxon>Diplogasteromorpha</taxon>
        <taxon>Diplogasteroidea</taxon>
        <taxon>Neodiplogasteridae</taxon>
        <taxon>Pristionchus</taxon>
    </lineage>
</organism>
<keyword evidence="3" id="KW-1185">Reference proteome</keyword>
<feature type="region of interest" description="Disordered" evidence="1">
    <location>
        <begin position="1"/>
        <end position="57"/>
    </location>
</feature>
<evidence type="ECO:0000313" key="3">
    <source>
        <dbReference type="Proteomes" id="UP001432322"/>
    </source>
</evidence>
<sequence length="141" mass="14766">ESTDSGIDSPLGSEKTPSREEKTSPFPFDTPPHRDSISPISREEDSARASTSNGSAHSFVSTALSSASYDSETNHERAGGSARLSATIAASAAAAIVVDRERQPPCEEKADHHAEVEIAKPAEAAYLFNGAHGAVQTTAEE</sequence>
<dbReference type="EMBL" id="BTSY01000001">
    <property type="protein sequence ID" value="GMT11377.1"/>
    <property type="molecule type" value="Genomic_DNA"/>
</dbReference>
<evidence type="ECO:0000256" key="1">
    <source>
        <dbReference type="SAM" id="MobiDB-lite"/>
    </source>
</evidence>
<feature type="non-terminal residue" evidence="2">
    <location>
        <position position="1"/>
    </location>
</feature>
<name>A0AAV5UVT0_9BILA</name>
<feature type="compositionally biased region" description="Polar residues" evidence="1">
    <location>
        <begin position="48"/>
        <end position="57"/>
    </location>
</feature>
<proteinExistence type="predicted"/>
<comment type="caution">
    <text evidence="2">The sequence shown here is derived from an EMBL/GenBank/DDBJ whole genome shotgun (WGS) entry which is preliminary data.</text>
</comment>
<dbReference type="AlphaFoldDB" id="A0AAV5UVT0"/>
<accession>A0AAV5UVT0</accession>
<gene>
    <name evidence="2" type="ORF">PFISCL1PPCAC_2674</name>
</gene>